<dbReference type="STRING" id="1344416.A0A139AXW5"/>
<feature type="transmembrane region" description="Helical" evidence="11">
    <location>
        <begin position="35"/>
        <end position="54"/>
    </location>
</feature>
<keyword evidence="6 9" id="KW-0406">Ion transport</keyword>
<sequence length="463" mass="51120">MDFTSTTATPTTTSLSPTPTPSPLPPAQEQIYDSWGLFILVALLFVTLIVAYFLKARRIRSIHETVVSVILGLFVGLVIRLSPGDEIQQVVTFDHRIFFTVLLPPIILESGYGMKVKQFFSNLGSIITFAFLGTLTSTVFCGVLIYLFALTGIHSLHMTFMDCFTFGAILSSTDPVTVLAVFKQLGVDPKLYAIVFGESVLNDSVAIVLFSTLDHFKSRKLSVSTFFEGTGLFLGVFMGSLFTGILFALTCSLLLKHTRLYLFPALESCIVTLIAYGSYLFANGLKLSGIVSLLFCGIMLKHYAYGNLSEKSRRTTRYMYGVLAQLSENFVFVYLGIAVCTVTDGKYAWGLIVFTWFVLLVARYVSVIPCAHLINAVTERMESKNKRRGPLALTPKIPPNYQMMIWWAGLRGAISFALSYEVDSPDAGPVIRTTTLIVCVLSIIVLGGTCVRALERYKIRIGV</sequence>
<keyword evidence="14" id="KW-1185">Reference proteome</keyword>
<keyword evidence="4 11" id="KW-1133">Transmembrane helix</keyword>
<dbReference type="GO" id="GO:0005769">
    <property type="term" value="C:early endosome"/>
    <property type="evidence" value="ECO:0007669"/>
    <property type="project" value="TreeGrafter"/>
</dbReference>
<accession>A0A139AXW5</accession>
<feature type="transmembrane region" description="Helical" evidence="11">
    <location>
        <begin position="95"/>
        <end position="114"/>
    </location>
</feature>
<keyword evidence="7 11" id="KW-0472">Membrane</keyword>
<keyword evidence="2 9" id="KW-0813">Transport</keyword>
<feature type="domain" description="Cation/H+ exchanger transmembrane" evidence="12">
    <location>
        <begin position="46"/>
        <end position="454"/>
    </location>
</feature>
<dbReference type="Pfam" id="PF00999">
    <property type="entry name" value="Na_H_Exchanger"/>
    <property type="match status" value="1"/>
</dbReference>
<dbReference type="EMBL" id="KQ965732">
    <property type="protein sequence ID" value="KXS21559.1"/>
    <property type="molecule type" value="Genomic_DNA"/>
</dbReference>
<dbReference type="NCBIfam" id="TIGR00840">
    <property type="entry name" value="b_cpa1"/>
    <property type="match status" value="1"/>
</dbReference>
<feature type="transmembrane region" description="Helical" evidence="11">
    <location>
        <begin position="126"/>
        <end position="149"/>
    </location>
</feature>
<dbReference type="GO" id="GO:0007035">
    <property type="term" value="P:vacuolar acidification"/>
    <property type="evidence" value="ECO:0007669"/>
    <property type="project" value="TreeGrafter"/>
</dbReference>
<feature type="transmembrane region" description="Helical" evidence="11">
    <location>
        <begin position="287"/>
        <end position="306"/>
    </location>
</feature>
<feature type="region of interest" description="Disordered" evidence="10">
    <location>
        <begin position="1"/>
        <end position="25"/>
    </location>
</feature>
<evidence type="ECO:0000256" key="8">
    <source>
        <dbReference type="ARBA" id="ARBA00023201"/>
    </source>
</evidence>
<dbReference type="Gene3D" id="6.10.140.1330">
    <property type="match status" value="1"/>
</dbReference>
<feature type="transmembrane region" description="Helical" evidence="11">
    <location>
        <begin position="430"/>
        <end position="451"/>
    </location>
</feature>
<dbReference type="PRINTS" id="PR01084">
    <property type="entry name" value="NAHEXCHNGR"/>
</dbReference>
<dbReference type="Proteomes" id="UP000070544">
    <property type="component" value="Unassembled WGS sequence"/>
</dbReference>
<evidence type="ECO:0000256" key="5">
    <source>
        <dbReference type="ARBA" id="ARBA00023053"/>
    </source>
</evidence>
<dbReference type="GO" id="GO:0015385">
    <property type="term" value="F:sodium:proton antiporter activity"/>
    <property type="evidence" value="ECO:0007669"/>
    <property type="project" value="InterPro"/>
</dbReference>
<evidence type="ECO:0000256" key="4">
    <source>
        <dbReference type="ARBA" id="ARBA00022989"/>
    </source>
</evidence>
<keyword evidence="5" id="KW-0915">Sodium</keyword>
<feature type="transmembrane region" description="Helical" evidence="11">
    <location>
        <begin position="399"/>
        <end position="418"/>
    </location>
</feature>
<feature type="non-terminal residue" evidence="13">
    <location>
        <position position="463"/>
    </location>
</feature>
<reference evidence="13 14" key="1">
    <citation type="journal article" date="2015" name="Genome Biol. Evol.">
        <title>Phylogenomic analyses indicate that early fungi evolved digesting cell walls of algal ancestors of land plants.</title>
        <authorList>
            <person name="Chang Y."/>
            <person name="Wang S."/>
            <person name="Sekimoto S."/>
            <person name="Aerts A.L."/>
            <person name="Choi C."/>
            <person name="Clum A."/>
            <person name="LaButti K.M."/>
            <person name="Lindquist E.A."/>
            <person name="Yee Ngan C."/>
            <person name="Ohm R.A."/>
            <person name="Salamov A.A."/>
            <person name="Grigoriev I.V."/>
            <person name="Spatafora J.W."/>
            <person name="Berbee M.L."/>
        </authorList>
    </citation>
    <scope>NUCLEOTIDE SEQUENCE [LARGE SCALE GENOMIC DNA]</scope>
    <source>
        <strain evidence="13 14">JEL478</strain>
    </source>
</reference>
<evidence type="ECO:0000259" key="12">
    <source>
        <dbReference type="Pfam" id="PF00999"/>
    </source>
</evidence>
<gene>
    <name evidence="13" type="ORF">M427DRAFT_93195</name>
</gene>
<feature type="transmembrane region" description="Helical" evidence="11">
    <location>
        <begin position="232"/>
        <end position="255"/>
    </location>
</feature>
<dbReference type="AlphaFoldDB" id="A0A139AXW5"/>
<dbReference type="InterPro" id="IPR018422">
    <property type="entry name" value="Cation/H_exchanger_CPA1"/>
</dbReference>
<feature type="transmembrane region" description="Helical" evidence="11">
    <location>
        <begin position="66"/>
        <end position="83"/>
    </location>
</feature>
<feature type="compositionally biased region" description="Low complexity" evidence="10">
    <location>
        <begin position="1"/>
        <end position="17"/>
    </location>
</feature>
<dbReference type="InterPro" id="IPR006153">
    <property type="entry name" value="Cation/H_exchanger_TM"/>
</dbReference>
<evidence type="ECO:0000256" key="1">
    <source>
        <dbReference type="ARBA" id="ARBA00004141"/>
    </source>
</evidence>
<comment type="subcellular location">
    <subcellularLocation>
        <location evidence="1">Membrane</location>
        <topology evidence="1">Multi-pass membrane protein</topology>
    </subcellularLocation>
</comment>
<keyword evidence="3 9" id="KW-0812">Transmembrane</keyword>
<evidence type="ECO:0000313" key="14">
    <source>
        <dbReference type="Proteomes" id="UP000070544"/>
    </source>
</evidence>
<evidence type="ECO:0000256" key="6">
    <source>
        <dbReference type="ARBA" id="ARBA00023065"/>
    </source>
</evidence>
<proteinExistence type="inferred from homology"/>
<protein>
    <recommendedName>
        <fullName evidence="9">Sodium/hydrogen exchanger</fullName>
    </recommendedName>
</protein>
<evidence type="ECO:0000256" key="2">
    <source>
        <dbReference type="ARBA" id="ARBA00022448"/>
    </source>
</evidence>
<feature type="transmembrane region" description="Helical" evidence="11">
    <location>
        <begin position="191"/>
        <end position="212"/>
    </location>
</feature>
<dbReference type="GO" id="GO:0005770">
    <property type="term" value="C:late endosome"/>
    <property type="evidence" value="ECO:0007669"/>
    <property type="project" value="TreeGrafter"/>
</dbReference>
<feature type="transmembrane region" description="Helical" evidence="11">
    <location>
        <begin position="164"/>
        <end position="182"/>
    </location>
</feature>
<keyword evidence="8 9" id="KW-0739">Sodium transport</keyword>
<dbReference type="OMA" id="FTYVRRF"/>
<dbReference type="PANTHER" id="PTHR10110:SF187">
    <property type="entry name" value="SODIUM_HYDROGEN EXCHANGER"/>
    <property type="match status" value="1"/>
</dbReference>
<comment type="similarity">
    <text evidence="9">Belongs to the monovalent cation:proton antiporter 1 (CPA1) transporter (TC 2.A.36) family.</text>
</comment>
<dbReference type="OrthoDB" id="196264at2759"/>
<dbReference type="GO" id="GO:0000329">
    <property type="term" value="C:fungal-type vacuole membrane"/>
    <property type="evidence" value="ECO:0007669"/>
    <property type="project" value="TreeGrafter"/>
</dbReference>
<organism evidence="13 14">
    <name type="scientific">Gonapodya prolifera (strain JEL478)</name>
    <name type="common">Monoblepharis prolifera</name>
    <dbReference type="NCBI Taxonomy" id="1344416"/>
    <lineage>
        <taxon>Eukaryota</taxon>
        <taxon>Fungi</taxon>
        <taxon>Fungi incertae sedis</taxon>
        <taxon>Chytridiomycota</taxon>
        <taxon>Chytridiomycota incertae sedis</taxon>
        <taxon>Monoblepharidomycetes</taxon>
        <taxon>Monoblepharidales</taxon>
        <taxon>Gonapodyaceae</taxon>
        <taxon>Gonapodya</taxon>
    </lineage>
</organism>
<evidence type="ECO:0000256" key="11">
    <source>
        <dbReference type="SAM" id="Phobius"/>
    </source>
</evidence>
<feature type="transmembrane region" description="Helical" evidence="11">
    <location>
        <begin position="262"/>
        <end position="281"/>
    </location>
</feature>
<feature type="transmembrane region" description="Helical" evidence="11">
    <location>
        <begin position="349"/>
        <end position="378"/>
    </location>
</feature>
<name>A0A139AXW5_GONPJ</name>
<evidence type="ECO:0000256" key="7">
    <source>
        <dbReference type="ARBA" id="ARBA00023136"/>
    </source>
</evidence>
<dbReference type="InterPro" id="IPR004709">
    <property type="entry name" value="NaH_exchanger"/>
</dbReference>
<dbReference type="GO" id="GO:0015386">
    <property type="term" value="F:potassium:proton antiporter activity"/>
    <property type="evidence" value="ECO:0007669"/>
    <property type="project" value="TreeGrafter"/>
</dbReference>
<dbReference type="PANTHER" id="PTHR10110">
    <property type="entry name" value="SODIUM/HYDROGEN EXCHANGER"/>
    <property type="match status" value="1"/>
</dbReference>
<evidence type="ECO:0000256" key="10">
    <source>
        <dbReference type="SAM" id="MobiDB-lite"/>
    </source>
</evidence>
<keyword evidence="9" id="KW-0050">Antiport</keyword>
<evidence type="ECO:0000256" key="9">
    <source>
        <dbReference type="RuleBase" id="RU003722"/>
    </source>
</evidence>
<evidence type="ECO:0000256" key="3">
    <source>
        <dbReference type="ARBA" id="ARBA00022692"/>
    </source>
</evidence>
<evidence type="ECO:0000313" key="13">
    <source>
        <dbReference type="EMBL" id="KXS21559.1"/>
    </source>
</evidence>